<dbReference type="InterPro" id="IPR041078">
    <property type="entry name" value="Plavaka"/>
</dbReference>
<feature type="region of interest" description="Disordered" evidence="1">
    <location>
        <begin position="224"/>
        <end position="273"/>
    </location>
</feature>
<accession>A0A2G8SHD1</accession>
<comment type="caution">
    <text evidence="2">The sequence shown here is derived from an EMBL/GenBank/DDBJ whole genome shotgun (WGS) entry which is preliminary data.</text>
</comment>
<dbReference type="STRING" id="1077348.A0A2G8SHD1"/>
<organism evidence="2 3">
    <name type="scientific">Ganoderma sinense ZZ0214-1</name>
    <dbReference type="NCBI Taxonomy" id="1077348"/>
    <lineage>
        <taxon>Eukaryota</taxon>
        <taxon>Fungi</taxon>
        <taxon>Dikarya</taxon>
        <taxon>Basidiomycota</taxon>
        <taxon>Agaricomycotina</taxon>
        <taxon>Agaricomycetes</taxon>
        <taxon>Polyporales</taxon>
        <taxon>Polyporaceae</taxon>
        <taxon>Ganoderma</taxon>
    </lineage>
</organism>
<dbReference type="AlphaFoldDB" id="A0A2G8SHD1"/>
<proteinExistence type="predicted"/>
<evidence type="ECO:0000256" key="1">
    <source>
        <dbReference type="SAM" id="MobiDB-lite"/>
    </source>
</evidence>
<gene>
    <name evidence="2" type="ORF">GSI_04623</name>
</gene>
<dbReference type="OrthoDB" id="2691920at2759"/>
<feature type="compositionally biased region" description="Polar residues" evidence="1">
    <location>
        <begin position="254"/>
        <end position="273"/>
    </location>
</feature>
<keyword evidence="3" id="KW-1185">Reference proteome</keyword>
<dbReference type="Proteomes" id="UP000230002">
    <property type="component" value="Unassembled WGS sequence"/>
</dbReference>
<reference evidence="2 3" key="1">
    <citation type="journal article" date="2015" name="Sci. Rep.">
        <title>Chromosome-level genome map provides insights into diverse defense mechanisms in the medicinal fungus Ganoderma sinense.</title>
        <authorList>
            <person name="Zhu Y."/>
            <person name="Xu J."/>
            <person name="Sun C."/>
            <person name="Zhou S."/>
            <person name="Xu H."/>
            <person name="Nelson D.R."/>
            <person name="Qian J."/>
            <person name="Song J."/>
            <person name="Luo H."/>
            <person name="Xiang L."/>
            <person name="Li Y."/>
            <person name="Xu Z."/>
            <person name="Ji A."/>
            <person name="Wang L."/>
            <person name="Lu S."/>
            <person name="Hayward A."/>
            <person name="Sun W."/>
            <person name="Li X."/>
            <person name="Schwartz D.C."/>
            <person name="Wang Y."/>
            <person name="Chen S."/>
        </authorList>
    </citation>
    <scope>NUCLEOTIDE SEQUENCE [LARGE SCALE GENOMIC DNA]</scope>
    <source>
        <strain evidence="2 3">ZZ0214-1</strain>
    </source>
</reference>
<feature type="region of interest" description="Disordered" evidence="1">
    <location>
        <begin position="63"/>
        <end position="86"/>
    </location>
</feature>
<evidence type="ECO:0000313" key="2">
    <source>
        <dbReference type="EMBL" id="PIL33173.1"/>
    </source>
</evidence>
<dbReference type="EMBL" id="AYKW01000008">
    <property type="protein sequence ID" value="PIL33173.1"/>
    <property type="molecule type" value="Genomic_DNA"/>
</dbReference>
<protein>
    <submittedName>
        <fullName evidence="2">Uncharacterized protein</fullName>
    </submittedName>
</protein>
<feature type="compositionally biased region" description="Basic and acidic residues" evidence="1">
    <location>
        <begin position="66"/>
        <end position="75"/>
    </location>
</feature>
<name>A0A2G8SHD1_9APHY</name>
<sequence>MSIEDGEDLICDGCGRRLLANGALVTHRAHCEDVKRKMDGILNNVGDAMLARRKRNLMSMLEDLSESQREPEEPRSALSVTVPCPSAPSAPSGLIAVPVPPVPTSSPPPPADNARPRRENIRLPARYRENGALPQRPKPRKHVDALPEPLIPTASGLDPSLLAVSSPVVGRVGSDTGVEQERVEVVPARTKRNVFGLYRQYRSSTFPKHDPEAAIDRRLLLEPVNDSPADSPMEATPASAPCLPPEASSKPPLDQSSNRAATTNPVSATSTAESNRSLFHPYPNWTSFHLGQWYWTGSPKKSESTFKDLLDIVTDPRFCAEDLVGVNWKVINEKLLMGETYSSVLEGPDTLPDDWHETDIQISVPVHSKGDNPGVHLYKAATLYHRKITSMIRSRVTDPSIFPHLHLAPYELFWKANSSEPVRVHGEVYTSPAFTKVHDTLQHSPPEPGCTRERVVIALMFSSDGTHLTEFGDAKLHPLYVEFGNESKARRSKQSSGCFEHIAYFESLPDAFKDFVKEKFGKSNFTGAFTAHCHRELFHAQWEVLLDEEFLEAYEHDFSVIPPTIRKKF</sequence>
<evidence type="ECO:0000313" key="3">
    <source>
        <dbReference type="Proteomes" id="UP000230002"/>
    </source>
</evidence>
<dbReference type="Pfam" id="PF18759">
    <property type="entry name" value="Plavaka"/>
    <property type="match status" value="1"/>
</dbReference>